<dbReference type="PRINTS" id="PR00830">
    <property type="entry name" value="ENDOLAPTASE"/>
</dbReference>
<dbReference type="GO" id="GO:0005524">
    <property type="term" value="F:ATP binding"/>
    <property type="evidence" value="ECO:0007669"/>
    <property type="project" value="InterPro"/>
</dbReference>
<gene>
    <name evidence="6" type="ORF">SAMN05444126_11715</name>
</gene>
<dbReference type="Gene3D" id="3.40.50.300">
    <property type="entry name" value="P-loop containing nucleotide triphosphate hydrolases"/>
    <property type="match status" value="1"/>
</dbReference>
<dbReference type="PROSITE" id="PS51786">
    <property type="entry name" value="LON_PROTEOLYTIC"/>
    <property type="match status" value="1"/>
</dbReference>
<dbReference type="InterPro" id="IPR046844">
    <property type="entry name" value="Lon-like_helical"/>
</dbReference>
<reference evidence="7" key="1">
    <citation type="submission" date="2016-10" db="EMBL/GenBank/DDBJ databases">
        <authorList>
            <person name="de Groot N.N."/>
        </authorList>
    </citation>
    <scope>NUCLEOTIDE SEQUENCE [LARGE SCALE GENOMIC DNA]</scope>
    <source>
        <strain evidence="7">10nlg</strain>
    </source>
</reference>
<evidence type="ECO:0000256" key="4">
    <source>
        <dbReference type="SAM" id="MobiDB-lite"/>
    </source>
</evidence>
<dbReference type="GO" id="GO:0004252">
    <property type="term" value="F:serine-type endopeptidase activity"/>
    <property type="evidence" value="ECO:0007669"/>
    <property type="project" value="UniProtKB-UniRule"/>
</dbReference>
<dbReference type="RefSeq" id="WP_093073356.1">
    <property type="nucleotide sequence ID" value="NZ_FOGV01000017.1"/>
</dbReference>
<organism evidence="6 7">
    <name type="scientific">Salisediminibacterium halotolerans</name>
    <dbReference type="NCBI Taxonomy" id="517425"/>
    <lineage>
        <taxon>Bacteria</taxon>
        <taxon>Bacillati</taxon>
        <taxon>Bacillota</taxon>
        <taxon>Bacilli</taxon>
        <taxon>Bacillales</taxon>
        <taxon>Bacillaceae</taxon>
        <taxon>Salisediminibacterium</taxon>
    </lineage>
</organism>
<dbReference type="Proteomes" id="UP000199318">
    <property type="component" value="Unassembled WGS sequence"/>
</dbReference>
<dbReference type="SUPFAM" id="SSF52540">
    <property type="entry name" value="P-loop containing nucleoside triphosphate hydrolases"/>
    <property type="match status" value="1"/>
</dbReference>
<dbReference type="PANTHER" id="PTHR10046">
    <property type="entry name" value="ATP DEPENDENT LON PROTEASE FAMILY MEMBER"/>
    <property type="match status" value="1"/>
</dbReference>
<keyword evidence="7" id="KW-1185">Reference proteome</keyword>
<dbReference type="InterPro" id="IPR020568">
    <property type="entry name" value="Ribosomal_Su5_D2-typ_SF"/>
</dbReference>
<feature type="compositionally biased region" description="Basic and acidic residues" evidence="4">
    <location>
        <begin position="1"/>
        <end position="24"/>
    </location>
</feature>
<comment type="caution">
    <text evidence="6">The sequence shown here is derived from an EMBL/GenBank/DDBJ whole genome shotgun (WGS) entry which is preliminary data.</text>
</comment>
<dbReference type="InterPro" id="IPR041699">
    <property type="entry name" value="AAA_32"/>
</dbReference>
<dbReference type="GO" id="GO:0004176">
    <property type="term" value="F:ATP-dependent peptidase activity"/>
    <property type="evidence" value="ECO:0007669"/>
    <property type="project" value="UniProtKB-UniRule"/>
</dbReference>
<feature type="coiled-coil region" evidence="3">
    <location>
        <begin position="204"/>
        <end position="238"/>
    </location>
</feature>
<keyword evidence="2" id="KW-0378">Hydrolase</keyword>
<feature type="active site" evidence="2">
    <location>
        <position position="707"/>
    </location>
</feature>
<keyword evidence="2" id="KW-0720">Serine protease</keyword>
<proteinExistence type="inferred from homology"/>
<sequence>MNERDYQHRLSVHRLEPEDLRSESSPDQFPFDTTEDMKGEDYGMIGQERAERAMSFGLAVKQSGYNLFVVGPTGTGRMTYTQKRVEELSASQEVPCDWCYVNNFDDPDRPLILSFPAGEGHEFRKEMETLLLDIEREIRQAFSSDSYENQKRMMLDDLRSQMDELWRQAGDFALERNFKLEQTHSGINTVPLRFGKPMSVNEYNQLSKRDKDDLKEREKEVETKLSETVREINKTEAQFRKDVQAFMMTTASNAVNGLFKPLREQYANNEHVLSYLSAYERDVVEHFSFFFSEGDEQEQIMSAIAGSKERQYQRYTVNLLVNNKHCEGAPVIFESNPTYHNLFGKVEYQGQIGNLVTDFSLIKPGALHLANGGYLILQAIDLLQQPEAWNGLKRMLQTGHVHIENPHEGRGLFPTSALKPEPVPLQTKVIIIGSYPIYDLLSRWDEEFDKLFKVKVEFDTVMTNDEENSWKMANFVKKHVEEEGLLPFHKRAVAKVIDYSSRLVDEQEKLTTRFQDISKLLVESSFYAAQRERAYVDEEDIFEALEEKVKRSNHVPELYREQIHKGTIMIETDGYRVGQINGLAVMGTRDSVFGIPTKITAQTYAGKSGFMNIERETAMSGQIHHKGMMILTGFLSGQFAKNRPIPLAASITFEQTYSLIDGDSASSTELYVLLSSLSEVPIYQGIAVTGSVNQWGEIQPIGGVNEKVEGFFHICEEKGLTGQQGVIIPKQNVRNLMLEKDVVDAVNDGNFHVWAVGHVCEGIEILTKVRAGHIRGADGRFPEGTVFAKAEQRFDRMYEIARQQQAELKEKTNNDKNET</sequence>
<feature type="domain" description="Lon proteolytic" evidence="5">
    <location>
        <begin position="574"/>
        <end position="769"/>
    </location>
</feature>
<dbReference type="Pfam" id="PF20436">
    <property type="entry name" value="LonB_AAA-LID"/>
    <property type="match status" value="1"/>
</dbReference>
<comment type="similarity">
    <text evidence="2">Belongs to the peptidase S16 family.</text>
</comment>
<dbReference type="InterPro" id="IPR027417">
    <property type="entry name" value="P-loop_NTPase"/>
</dbReference>
<keyword evidence="3" id="KW-0175">Coiled coil</keyword>
<evidence type="ECO:0000256" key="1">
    <source>
        <dbReference type="ARBA" id="ARBA00022670"/>
    </source>
</evidence>
<evidence type="ECO:0000256" key="2">
    <source>
        <dbReference type="PROSITE-ProRule" id="PRU01122"/>
    </source>
</evidence>
<dbReference type="Pfam" id="PF20437">
    <property type="entry name" value="LonC_helical"/>
    <property type="match status" value="1"/>
</dbReference>
<dbReference type="OrthoDB" id="9758568at2"/>
<dbReference type="EC" id="3.4.21.53" evidence="2"/>
<dbReference type="Pfam" id="PF05362">
    <property type="entry name" value="Lon_C"/>
    <property type="match status" value="1"/>
</dbReference>
<dbReference type="STRING" id="1464123.SAMN05444126_11715"/>
<dbReference type="EMBL" id="FOGV01000017">
    <property type="protein sequence ID" value="SES15207.1"/>
    <property type="molecule type" value="Genomic_DNA"/>
</dbReference>
<evidence type="ECO:0000313" key="6">
    <source>
        <dbReference type="EMBL" id="SES15207.1"/>
    </source>
</evidence>
<dbReference type="SUPFAM" id="SSF54211">
    <property type="entry name" value="Ribosomal protein S5 domain 2-like"/>
    <property type="match status" value="1"/>
</dbReference>
<dbReference type="InterPro" id="IPR027065">
    <property type="entry name" value="Lon_Prtase"/>
</dbReference>
<dbReference type="Gene3D" id="3.30.230.10">
    <property type="match status" value="1"/>
</dbReference>
<dbReference type="InterPro" id="IPR046843">
    <property type="entry name" value="LonB_AAA-LID"/>
</dbReference>
<dbReference type="InterPro" id="IPR008269">
    <property type="entry name" value="Lon_proteolytic"/>
</dbReference>
<evidence type="ECO:0000259" key="5">
    <source>
        <dbReference type="PROSITE" id="PS51786"/>
    </source>
</evidence>
<dbReference type="Gene3D" id="1.10.8.60">
    <property type="match status" value="1"/>
</dbReference>
<name>A0A1H9V1T9_9BACI</name>
<dbReference type="InterPro" id="IPR014721">
    <property type="entry name" value="Ribsml_uS5_D2-typ_fold_subgr"/>
</dbReference>
<dbReference type="AlphaFoldDB" id="A0A1H9V1T9"/>
<dbReference type="Pfam" id="PF13654">
    <property type="entry name" value="AAA_32"/>
    <property type="match status" value="1"/>
</dbReference>
<accession>A0A1H9V1T9</accession>
<feature type="region of interest" description="Disordered" evidence="4">
    <location>
        <begin position="1"/>
        <end position="39"/>
    </location>
</feature>
<evidence type="ECO:0000256" key="3">
    <source>
        <dbReference type="SAM" id="Coils"/>
    </source>
</evidence>
<protein>
    <recommendedName>
        <fullName evidence="2">endopeptidase La</fullName>
        <ecNumber evidence="2">3.4.21.53</ecNumber>
    </recommendedName>
</protein>
<comment type="catalytic activity">
    <reaction evidence="2">
        <text>Hydrolysis of proteins in presence of ATP.</text>
        <dbReference type="EC" id="3.4.21.53"/>
    </reaction>
</comment>
<feature type="active site" evidence="2">
    <location>
        <position position="664"/>
    </location>
</feature>
<dbReference type="GO" id="GO:0030163">
    <property type="term" value="P:protein catabolic process"/>
    <property type="evidence" value="ECO:0007669"/>
    <property type="project" value="InterPro"/>
</dbReference>
<keyword evidence="1 2" id="KW-0645">Protease</keyword>
<evidence type="ECO:0000313" key="7">
    <source>
        <dbReference type="Proteomes" id="UP000199318"/>
    </source>
</evidence>
<dbReference type="GO" id="GO:0006508">
    <property type="term" value="P:proteolysis"/>
    <property type="evidence" value="ECO:0007669"/>
    <property type="project" value="UniProtKB-KW"/>
</dbReference>